<dbReference type="AlphaFoldDB" id="A0A6G1HXH9"/>
<accession>A0A6G1HXH9</accession>
<keyword evidence="3" id="KW-1185">Reference proteome</keyword>
<organism evidence="2 3">
    <name type="scientific">Trichodelitschia bisporula</name>
    <dbReference type="NCBI Taxonomy" id="703511"/>
    <lineage>
        <taxon>Eukaryota</taxon>
        <taxon>Fungi</taxon>
        <taxon>Dikarya</taxon>
        <taxon>Ascomycota</taxon>
        <taxon>Pezizomycotina</taxon>
        <taxon>Dothideomycetes</taxon>
        <taxon>Dothideomycetes incertae sedis</taxon>
        <taxon>Phaeotrichales</taxon>
        <taxon>Phaeotrichaceae</taxon>
        <taxon>Trichodelitschia</taxon>
    </lineage>
</organism>
<evidence type="ECO:0000313" key="2">
    <source>
        <dbReference type="EMBL" id="KAF2400763.1"/>
    </source>
</evidence>
<proteinExistence type="predicted"/>
<feature type="compositionally biased region" description="Basic and acidic residues" evidence="1">
    <location>
        <begin position="144"/>
        <end position="154"/>
    </location>
</feature>
<feature type="region of interest" description="Disordered" evidence="1">
    <location>
        <begin position="129"/>
        <end position="154"/>
    </location>
</feature>
<name>A0A6G1HXH9_9PEZI</name>
<gene>
    <name evidence="2" type="ORF">EJ06DRAFT_404862</name>
</gene>
<evidence type="ECO:0000256" key="1">
    <source>
        <dbReference type="SAM" id="MobiDB-lite"/>
    </source>
</evidence>
<sequence length="180" mass="19657">MVPCSLSGPCPHSVCEYTSGIMVKFLEQQICLESLSGHIISPVPEFPLAVNHIMSQGHTINCNGYVTDALNHCLPPPSYSTVPLIGLPSIKYMCGGKGAATRATSEAGKFGQVMGCRRPLLPQSWLRLPKLGVGRNGPRARKRPSPEPRSPRRSRMEFMTPVAAYFFPRLPLRTLVKASV</sequence>
<dbReference type="EMBL" id="ML996694">
    <property type="protein sequence ID" value="KAF2400763.1"/>
    <property type="molecule type" value="Genomic_DNA"/>
</dbReference>
<protein>
    <submittedName>
        <fullName evidence="2">Uncharacterized protein</fullName>
    </submittedName>
</protein>
<reference evidence="2" key="1">
    <citation type="journal article" date="2020" name="Stud. Mycol.">
        <title>101 Dothideomycetes genomes: a test case for predicting lifestyles and emergence of pathogens.</title>
        <authorList>
            <person name="Haridas S."/>
            <person name="Albert R."/>
            <person name="Binder M."/>
            <person name="Bloem J."/>
            <person name="Labutti K."/>
            <person name="Salamov A."/>
            <person name="Andreopoulos B."/>
            <person name="Baker S."/>
            <person name="Barry K."/>
            <person name="Bills G."/>
            <person name="Bluhm B."/>
            <person name="Cannon C."/>
            <person name="Castanera R."/>
            <person name="Culley D."/>
            <person name="Daum C."/>
            <person name="Ezra D."/>
            <person name="Gonzalez J."/>
            <person name="Henrissat B."/>
            <person name="Kuo A."/>
            <person name="Liang C."/>
            <person name="Lipzen A."/>
            <person name="Lutzoni F."/>
            <person name="Magnuson J."/>
            <person name="Mondo S."/>
            <person name="Nolan M."/>
            <person name="Ohm R."/>
            <person name="Pangilinan J."/>
            <person name="Park H.-J."/>
            <person name="Ramirez L."/>
            <person name="Alfaro M."/>
            <person name="Sun H."/>
            <person name="Tritt A."/>
            <person name="Yoshinaga Y."/>
            <person name="Zwiers L.-H."/>
            <person name="Turgeon B."/>
            <person name="Goodwin S."/>
            <person name="Spatafora J."/>
            <person name="Crous P."/>
            <person name="Grigoriev I."/>
        </authorList>
    </citation>
    <scope>NUCLEOTIDE SEQUENCE</scope>
    <source>
        <strain evidence="2">CBS 262.69</strain>
    </source>
</reference>
<evidence type="ECO:0000313" key="3">
    <source>
        <dbReference type="Proteomes" id="UP000799640"/>
    </source>
</evidence>
<dbReference type="Proteomes" id="UP000799640">
    <property type="component" value="Unassembled WGS sequence"/>
</dbReference>